<gene>
    <name evidence="1" type="ORF">L284_18840</name>
</gene>
<dbReference type="eggNOG" id="COG4385">
    <property type="taxonomic scope" value="Bacteria"/>
</dbReference>
<dbReference type="InterPro" id="IPR006521">
    <property type="entry name" value="Tail_protein_I"/>
</dbReference>
<dbReference type="AlphaFoldDB" id="T0H034"/>
<accession>T0H034</accession>
<dbReference type="Pfam" id="PF09684">
    <property type="entry name" value="Tail_P2_I"/>
    <property type="match status" value="1"/>
</dbReference>
<dbReference type="RefSeq" id="WP_021235519.1">
    <property type="nucleotide sequence ID" value="NZ_ATHL01000127.1"/>
</dbReference>
<name>T0H034_9SPHN</name>
<dbReference type="PATRIC" id="fig|1096930.3.peg.3721"/>
<dbReference type="OrthoDB" id="90759at2"/>
<dbReference type="Proteomes" id="UP000015527">
    <property type="component" value="Unassembled WGS sequence"/>
</dbReference>
<dbReference type="NCBIfam" id="TIGR01634">
    <property type="entry name" value="tail_P2_I"/>
    <property type="match status" value="1"/>
</dbReference>
<sequence>MTFASLLPPGSTALQKALERVGSEMLDIPILVRAVKSADDSPLQFLPWLAWERSLDNWSSDWPEAIRRERVRQAIPIARRKGTAASVRAVVQSFGGSVALREWWQMEPKGIPHTFDLVLNLEQKGAPASAAFVDQVIAEVSRAKPVRSHFTFTQGINAAADVGLIATVRPTLFARLSCTATAV</sequence>
<protein>
    <submittedName>
        <fullName evidence="1">Tail protein</fullName>
    </submittedName>
</protein>
<evidence type="ECO:0000313" key="2">
    <source>
        <dbReference type="Proteomes" id="UP000015527"/>
    </source>
</evidence>
<organism evidence="1 2">
    <name type="scientific">Novosphingobium lindaniclasticum LE124</name>
    <dbReference type="NCBI Taxonomy" id="1096930"/>
    <lineage>
        <taxon>Bacteria</taxon>
        <taxon>Pseudomonadati</taxon>
        <taxon>Pseudomonadota</taxon>
        <taxon>Alphaproteobacteria</taxon>
        <taxon>Sphingomonadales</taxon>
        <taxon>Sphingomonadaceae</taxon>
        <taxon>Novosphingobium</taxon>
    </lineage>
</organism>
<keyword evidence="2" id="KW-1185">Reference proteome</keyword>
<evidence type="ECO:0000313" key="1">
    <source>
        <dbReference type="EMBL" id="EQB09641.1"/>
    </source>
</evidence>
<proteinExistence type="predicted"/>
<reference evidence="1 2" key="1">
    <citation type="journal article" date="2013" name="Genome Announc.">
        <title>Genome Sequence of Novosphingobium lindaniclasticum LE124T, Isolated from a Hexachlorocyclohexane Dumpsite.</title>
        <authorList>
            <person name="Saxena A."/>
            <person name="Nayyar N."/>
            <person name="Sangwan N."/>
            <person name="Kumari R."/>
            <person name="Khurana J.P."/>
            <person name="Lal R."/>
        </authorList>
    </citation>
    <scope>NUCLEOTIDE SEQUENCE [LARGE SCALE GENOMIC DNA]</scope>
    <source>
        <strain evidence="1 2">LE124</strain>
    </source>
</reference>
<comment type="caution">
    <text evidence="1">The sequence shown here is derived from an EMBL/GenBank/DDBJ whole genome shotgun (WGS) entry which is preliminary data.</text>
</comment>
<dbReference type="EMBL" id="ATHL01000127">
    <property type="protein sequence ID" value="EQB09641.1"/>
    <property type="molecule type" value="Genomic_DNA"/>
</dbReference>